<accession>A0A974I2Q9</accession>
<gene>
    <name evidence="1" type="ORF">XELAEV_18005002mg</name>
</gene>
<reference evidence="2" key="1">
    <citation type="journal article" date="2016" name="Nature">
        <title>Genome evolution in the allotetraploid frog Xenopus laevis.</title>
        <authorList>
            <person name="Session A.M."/>
            <person name="Uno Y."/>
            <person name="Kwon T."/>
            <person name="Chapman J.A."/>
            <person name="Toyoda A."/>
            <person name="Takahashi S."/>
            <person name="Fukui A."/>
            <person name="Hikosaka A."/>
            <person name="Suzuki A."/>
            <person name="Kondo M."/>
            <person name="van Heeringen S.J."/>
            <person name="Quigley I."/>
            <person name="Heinz S."/>
            <person name="Ogino H."/>
            <person name="Ochi H."/>
            <person name="Hellsten U."/>
            <person name="Lyons J.B."/>
            <person name="Simakov O."/>
            <person name="Putnam N."/>
            <person name="Stites J."/>
            <person name="Kuroki Y."/>
            <person name="Tanaka T."/>
            <person name="Michiue T."/>
            <person name="Watanabe M."/>
            <person name="Bogdanovic O."/>
            <person name="Lister R."/>
            <person name="Georgiou G."/>
            <person name="Paranjpe S.S."/>
            <person name="van Kruijsbergen I."/>
            <person name="Shu S."/>
            <person name="Carlson J."/>
            <person name="Kinoshita T."/>
            <person name="Ohta Y."/>
            <person name="Mawaribuchi S."/>
            <person name="Jenkins J."/>
            <person name="Grimwood J."/>
            <person name="Schmutz J."/>
            <person name="Mitros T."/>
            <person name="Mozaffari S.V."/>
            <person name="Suzuki Y."/>
            <person name="Haramoto Y."/>
            <person name="Yamamoto T.S."/>
            <person name="Takagi C."/>
            <person name="Heald R."/>
            <person name="Miller K."/>
            <person name="Haudenschild C."/>
            <person name="Kitzman J."/>
            <person name="Nakayama T."/>
            <person name="Izutsu Y."/>
            <person name="Robert J."/>
            <person name="Fortriede J."/>
            <person name="Burns K."/>
            <person name="Lotay V."/>
            <person name="Karimi K."/>
            <person name="Yasuoka Y."/>
            <person name="Dichmann D.S."/>
            <person name="Flajnik M.F."/>
            <person name="Houston D.W."/>
            <person name="Shendure J."/>
            <person name="DuPasquier L."/>
            <person name="Vize P.D."/>
            <person name="Zorn A.M."/>
            <person name="Ito M."/>
            <person name="Marcotte E.M."/>
            <person name="Wallingford J.B."/>
            <person name="Ito Y."/>
            <person name="Asashima M."/>
            <person name="Ueno N."/>
            <person name="Matsuda Y."/>
            <person name="Veenstra G.J."/>
            <person name="Fujiyama A."/>
            <person name="Harland R.M."/>
            <person name="Taira M."/>
            <person name="Rokhsar D.S."/>
        </authorList>
    </citation>
    <scope>NUCLEOTIDE SEQUENCE [LARGE SCALE GENOMIC DNA]</scope>
    <source>
        <strain evidence="2">J</strain>
    </source>
</reference>
<protein>
    <submittedName>
        <fullName evidence="1">Uncharacterized protein</fullName>
    </submittedName>
</protein>
<proteinExistence type="predicted"/>
<sequence length="66" mass="7617">MKESEERHCADYRKEERIRRAAEHFNRAECGGGIALWKLHCTSATQEKHWGASNIPRILKAAVLRV</sequence>
<organism evidence="1 2">
    <name type="scientific">Xenopus laevis</name>
    <name type="common">African clawed frog</name>
    <dbReference type="NCBI Taxonomy" id="8355"/>
    <lineage>
        <taxon>Eukaryota</taxon>
        <taxon>Metazoa</taxon>
        <taxon>Chordata</taxon>
        <taxon>Craniata</taxon>
        <taxon>Vertebrata</taxon>
        <taxon>Euteleostomi</taxon>
        <taxon>Amphibia</taxon>
        <taxon>Batrachia</taxon>
        <taxon>Anura</taxon>
        <taxon>Pipoidea</taxon>
        <taxon>Pipidae</taxon>
        <taxon>Xenopodinae</taxon>
        <taxon>Xenopus</taxon>
        <taxon>Xenopus</taxon>
    </lineage>
</organism>
<evidence type="ECO:0000313" key="2">
    <source>
        <dbReference type="Proteomes" id="UP000694892"/>
    </source>
</evidence>
<dbReference type="Proteomes" id="UP000694892">
    <property type="component" value="Chromosome 1L"/>
</dbReference>
<dbReference type="EMBL" id="CM004466">
    <property type="protein sequence ID" value="OCT99215.1"/>
    <property type="molecule type" value="Genomic_DNA"/>
</dbReference>
<name>A0A974I2Q9_XENLA</name>
<dbReference type="AlphaFoldDB" id="A0A974I2Q9"/>
<evidence type="ECO:0000313" key="1">
    <source>
        <dbReference type="EMBL" id="OCT99215.1"/>
    </source>
</evidence>